<reference evidence="2 3" key="1">
    <citation type="journal article" date="2015" name="Genome Announc.">
        <title>Complete Genome of Bacillus megaterium Podophage Pookie.</title>
        <authorList>
            <person name="Ladzekpo T.N."/>
            <person name="DeCrescenzo A.J."/>
            <person name="Hernandez A.C."/>
            <person name="Kuty Everett G.F."/>
        </authorList>
    </citation>
    <scope>NUCLEOTIDE SEQUENCE [LARGE SCALE GENOMIC DNA]</scope>
</reference>
<sequence length="263" mass="29577">MDNELAGLGNQTEAAGGQDSFDQQQGFEGQEQQQGFEQQQQGEAPPQAEPQYFNVKYNKEEMQIPYDQAPDYIQKGLNYDKQVERLNTYQSDLERVARVSGYGSVEEMREALSQHEQELEAEQWREQGIDPDAMNKFLENHPDIQYAREMKAQQAAQQQFDKYVSEFQQAHPDVTPNDVSQEVFNLMDARGLSLTEAYRIHNYDQLAKSAQQKAINSLNQNSSSSPGSLGAAGAEHTQSVSSMSSADFAKMIAQVKAGERTSF</sequence>
<keyword evidence="3" id="KW-1185">Reference proteome</keyword>
<organism evidence="2 3">
    <name type="scientific">Bacillus phage Pookie</name>
    <dbReference type="NCBI Taxonomy" id="1540093"/>
    <lineage>
        <taxon>Viruses</taxon>
        <taxon>Duplodnaviria</taxon>
        <taxon>Heunggongvirae</taxon>
        <taxon>Uroviricota</taxon>
        <taxon>Caudoviricetes</taxon>
        <taxon>Pagevirus</taxon>
        <taxon>Pagevirus pookie</taxon>
    </lineage>
</organism>
<accession>A0A0A0RNK3</accession>
<evidence type="ECO:0000313" key="3">
    <source>
        <dbReference type="Proteomes" id="UP000030209"/>
    </source>
</evidence>
<evidence type="ECO:0000256" key="1">
    <source>
        <dbReference type="SAM" id="MobiDB-lite"/>
    </source>
</evidence>
<feature type="compositionally biased region" description="Low complexity" evidence="1">
    <location>
        <begin position="15"/>
        <end position="51"/>
    </location>
</feature>
<dbReference type="OrthoDB" id="9165at10239"/>
<dbReference type="RefSeq" id="YP_009152804.1">
    <property type="nucleotide sequence ID" value="NC_027394.1"/>
</dbReference>
<dbReference type="EMBL" id="KM236248">
    <property type="protein sequence ID" value="AIW03690.1"/>
    <property type="molecule type" value="Genomic_DNA"/>
</dbReference>
<feature type="region of interest" description="Disordered" evidence="1">
    <location>
        <begin position="214"/>
        <end position="240"/>
    </location>
</feature>
<evidence type="ECO:0000313" key="2">
    <source>
        <dbReference type="EMBL" id="AIW03690.1"/>
    </source>
</evidence>
<proteinExistence type="predicted"/>
<dbReference type="KEGG" id="vg:24608761"/>
<gene>
    <name evidence="2" type="ORF">CPT_Pookie5</name>
</gene>
<feature type="region of interest" description="Disordered" evidence="1">
    <location>
        <begin position="1"/>
        <end position="53"/>
    </location>
</feature>
<dbReference type="Proteomes" id="UP000030209">
    <property type="component" value="Segment"/>
</dbReference>
<name>A0A0A0RNK3_9CAUD</name>
<dbReference type="GeneID" id="24608761"/>
<protein>
    <submittedName>
        <fullName evidence="2">Uncharacterized protein</fullName>
    </submittedName>
</protein>
<feature type="compositionally biased region" description="Low complexity" evidence="1">
    <location>
        <begin position="216"/>
        <end position="234"/>
    </location>
</feature>